<name>A0ACB9YLE4_9PEZI</name>
<comment type="caution">
    <text evidence="1">The sequence shown here is derived from an EMBL/GenBank/DDBJ whole genome shotgun (WGS) entry which is preliminary data.</text>
</comment>
<dbReference type="EMBL" id="MU393614">
    <property type="protein sequence ID" value="KAI4859769.1"/>
    <property type="molecule type" value="Genomic_DNA"/>
</dbReference>
<evidence type="ECO:0000313" key="2">
    <source>
        <dbReference type="Proteomes" id="UP001497700"/>
    </source>
</evidence>
<gene>
    <name evidence="1" type="ORF">F4820DRAFT_141041</name>
</gene>
<dbReference type="Proteomes" id="UP001497700">
    <property type="component" value="Unassembled WGS sequence"/>
</dbReference>
<sequence>MADQEHTYKFNVAMSCSGCSGAVNRVLGKLEGVKSYEVSLENKEAVVVAEPGLDYETVLKTIKKTGKKVTSGFVDGESRSIEIAE</sequence>
<protein>
    <submittedName>
        <fullName evidence="1">Uncharacterized protein</fullName>
    </submittedName>
</protein>
<reference evidence="1 2" key="1">
    <citation type="journal article" date="2022" name="New Phytol.">
        <title>Ecological generalism drives hyperdiversity of secondary metabolite gene clusters in xylarialean endophytes.</title>
        <authorList>
            <person name="Franco M.E.E."/>
            <person name="Wisecaver J.H."/>
            <person name="Arnold A.E."/>
            <person name="Ju Y.M."/>
            <person name="Slot J.C."/>
            <person name="Ahrendt S."/>
            <person name="Moore L.P."/>
            <person name="Eastman K.E."/>
            <person name="Scott K."/>
            <person name="Konkel Z."/>
            <person name="Mondo S.J."/>
            <person name="Kuo A."/>
            <person name="Hayes R.D."/>
            <person name="Haridas S."/>
            <person name="Andreopoulos B."/>
            <person name="Riley R."/>
            <person name="LaButti K."/>
            <person name="Pangilinan J."/>
            <person name="Lipzen A."/>
            <person name="Amirebrahimi M."/>
            <person name="Yan J."/>
            <person name="Adam C."/>
            <person name="Keymanesh K."/>
            <person name="Ng V."/>
            <person name="Louie K."/>
            <person name="Northen T."/>
            <person name="Drula E."/>
            <person name="Henrissat B."/>
            <person name="Hsieh H.M."/>
            <person name="Youens-Clark K."/>
            <person name="Lutzoni F."/>
            <person name="Miadlikowska J."/>
            <person name="Eastwood D.C."/>
            <person name="Hamelin R.C."/>
            <person name="Grigoriev I.V."/>
            <person name="U'Ren J.M."/>
        </authorList>
    </citation>
    <scope>NUCLEOTIDE SEQUENCE [LARGE SCALE GENOMIC DNA]</scope>
    <source>
        <strain evidence="1 2">CBS 119005</strain>
    </source>
</reference>
<organism evidence="1 2">
    <name type="scientific">Hypoxylon rubiginosum</name>
    <dbReference type="NCBI Taxonomy" id="110542"/>
    <lineage>
        <taxon>Eukaryota</taxon>
        <taxon>Fungi</taxon>
        <taxon>Dikarya</taxon>
        <taxon>Ascomycota</taxon>
        <taxon>Pezizomycotina</taxon>
        <taxon>Sordariomycetes</taxon>
        <taxon>Xylariomycetidae</taxon>
        <taxon>Xylariales</taxon>
        <taxon>Hypoxylaceae</taxon>
        <taxon>Hypoxylon</taxon>
    </lineage>
</organism>
<evidence type="ECO:0000313" key="1">
    <source>
        <dbReference type="EMBL" id="KAI4859769.1"/>
    </source>
</evidence>
<keyword evidence="2" id="KW-1185">Reference proteome</keyword>
<proteinExistence type="predicted"/>
<accession>A0ACB9YLE4</accession>